<name>A0A8E6EZC6_9BACT</name>
<keyword evidence="3" id="KW-1185">Reference proteome</keyword>
<evidence type="ECO:0000313" key="3">
    <source>
        <dbReference type="Proteomes" id="UP000676194"/>
    </source>
</evidence>
<dbReference type="SUPFAM" id="SSF52266">
    <property type="entry name" value="SGNH hydrolase"/>
    <property type="match status" value="1"/>
</dbReference>
<evidence type="ECO:0000313" key="2">
    <source>
        <dbReference type="EMBL" id="QVL33608.1"/>
    </source>
</evidence>
<dbReference type="Proteomes" id="UP000676194">
    <property type="component" value="Chromosome"/>
</dbReference>
<keyword evidence="1" id="KW-0812">Transmembrane</keyword>
<keyword evidence="1" id="KW-1133">Transmembrane helix</keyword>
<gene>
    <name evidence="2" type="ORF">KIH39_06765</name>
</gene>
<dbReference type="EMBL" id="CP074694">
    <property type="protein sequence ID" value="QVL33608.1"/>
    <property type="molecule type" value="Genomic_DNA"/>
</dbReference>
<sequence length="385" mass="44638">MIEQLQKINRVTTTPVISRIDIIYSSEDTPKKKVFSRQRRALLSLLLGAGFFLLIAMLANIEVESKHPEWVDPPYGLRLNLLKKAVAQNSDKPLLVFIGTSRTGYGIDSKNFDQLPGVLGFNFGRSGAVLAEQLFTLKRLLKDGVEPKYVLLEILPANLGDQRTTEELIPPSRVRWKDLALVEEDHCNRSKYELHWFGEHCNILSNVRFSLLNSQLPWAVPESSVEAYRQHMPRDRFGSSPLERRYVTTQMIDRMKESTFSFYREHLKELQIQSRPIETICEILRICQERGIQSGIYLMPEARTFRGWYREDWNEEMPLRLSEICREFRIPLFDKRFSCEDADFVDGHHLWDETASEFTGSFLKDDILPWVQGLPNGQTAGRDLN</sequence>
<proteinExistence type="predicted"/>
<dbReference type="KEGG" id="tsph:KIH39_06765"/>
<accession>A0A8E6EZC6</accession>
<evidence type="ECO:0000256" key="1">
    <source>
        <dbReference type="SAM" id="Phobius"/>
    </source>
</evidence>
<organism evidence="2 3">
    <name type="scientific">Telmatocola sphagniphila</name>
    <dbReference type="NCBI Taxonomy" id="1123043"/>
    <lineage>
        <taxon>Bacteria</taxon>
        <taxon>Pseudomonadati</taxon>
        <taxon>Planctomycetota</taxon>
        <taxon>Planctomycetia</taxon>
        <taxon>Gemmatales</taxon>
        <taxon>Gemmataceae</taxon>
    </lineage>
</organism>
<reference evidence="2" key="1">
    <citation type="submission" date="2021-05" db="EMBL/GenBank/DDBJ databases">
        <title>Complete genome sequence of the cellulolytic planctomycete Telmatocola sphagniphila SP2T and characterization of the first cellulase from planctomycetes.</title>
        <authorList>
            <person name="Rakitin A.L."/>
            <person name="Beletsky A.V."/>
            <person name="Naumoff D.G."/>
            <person name="Kulichevskaya I.S."/>
            <person name="Mardanov A.V."/>
            <person name="Ravin N.V."/>
            <person name="Dedysh S.N."/>
        </authorList>
    </citation>
    <scope>NUCLEOTIDE SEQUENCE</scope>
    <source>
        <strain evidence="2">SP2T</strain>
    </source>
</reference>
<dbReference type="RefSeq" id="WP_213498520.1">
    <property type="nucleotide sequence ID" value="NZ_CP074694.1"/>
</dbReference>
<keyword evidence="1" id="KW-0472">Membrane</keyword>
<dbReference type="AlphaFoldDB" id="A0A8E6EZC6"/>
<protein>
    <submittedName>
        <fullName evidence="2">DUF1574 family protein</fullName>
    </submittedName>
</protein>
<feature type="transmembrane region" description="Helical" evidence="1">
    <location>
        <begin position="41"/>
        <end position="59"/>
    </location>
</feature>
<dbReference type="Pfam" id="PF07611">
    <property type="entry name" value="DUF1574"/>
    <property type="match status" value="1"/>
</dbReference>
<dbReference type="InterPro" id="IPR011468">
    <property type="entry name" value="DUF1574"/>
</dbReference>